<keyword evidence="5" id="KW-1185">Reference proteome</keyword>
<feature type="domain" description="CBS" evidence="3">
    <location>
        <begin position="233"/>
        <end position="284"/>
    </location>
</feature>
<accession>K0B3D1</accession>
<dbReference type="KEGG" id="nkr:NKOR_03470"/>
<dbReference type="InterPro" id="IPR046342">
    <property type="entry name" value="CBS_dom_sf"/>
</dbReference>
<evidence type="ECO:0000313" key="5">
    <source>
        <dbReference type="Proteomes" id="UP000006101"/>
    </source>
</evidence>
<dbReference type="RefSeq" id="WP_014962976.1">
    <property type="nucleotide sequence ID" value="NC_018655.1"/>
</dbReference>
<dbReference type="PATRIC" id="fig|1229908.8.peg.742"/>
<protein>
    <recommendedName>
        <fullName evidence="3">CBS domain-containing protein</fullName>
    </recommendedName>
</protein>
<organism evidence="4 5">
    <name type="scientific">Candidatus Nitrosopumilus koreensis AR1</name>
    <dbReference type="NCBI Taxonomy" id="1229908"/>
    <lineage>
        <taxon>Archaea</taxon>
        <taxon>Nitrososphaerota</taxon>
        <taxon>Nitrososphaeria</taxon>
        <taxon>Nitrosopumilales</taxon>
        <taxon>Nitrosopumilaceae</taxon>
        <taxon>Nitrosopumilus</taxon>
    </lineage>
</organism>
<evidence type="ECO:0000313" key="4">
    <source>
        <dbReference type="EMBL" id="AFS80588.1"/>
    </source>
</evidence>
<dbReference type="SUPFAM" id="SSF54631">
    <property type="entry name" value="CBS-domain pair"/>
    <property type="match status" value="2"/>
</dbReference>
<dbReference type="HOGENOM" id="CLU_076812_3_0_2"/>
<feature type="domain" description="CBS" evidence="3">
    <location>
        <begin position="8"/>
        <end position="68"/>
    </location>
</feature>
<evidence type="ECO:0000256" key="1">
    <source>
        <dbReference type="ARBA" id="ARBA00023122"/>
    </source>
</evidence>
<keyword evidence="1 2" id="KW-0129">CBS domain</keyword>
<dbReference type="InterPro" id="IPR000644">
    <property type="entry name" value="CBS_dom"/>
</dbReference>
<dbReference type="GeneID" id="13726137"/>
<dbReference type="AlphaFoldDB" id="K0B3D1"/>
<feature type="domain" description="CBS" evidence="3">
    <location>
        <begin position="76"/>
        <end position="134"/>
    </location>
</feature>
<dbReference type="InterPro" id="IPR051257">
    <property type="entry name" value="Diverse_CBS-Domain"/>
</dbReference>
<dbReference type="PANTHER" id="PTHR43080:SF2">
    <property type="entry name" value="CBS DOMAIN-CONTAINING PROTEIN"/>
    <property type="match status" value="1"/>
</dbReference>
<feature type="domain" description="CBS" evidence="3">
    <location>
        <begin position="141"/>
        <end position="197"/>
    </location>
</feature>
<dbReference type="STRING" id="1229908.NKOR_03470"/>
<name>K0B3D1_9ARCH</name>
<dbReference type="Pfam" id="PF00571">
    <property type="entry name" value="CBS"/>
    <property type="match status" value="4"/>
</dbReference>
<reference evidence="4 5" key="1">
    <citation type="journal article" date="2012" name="J. Bacteriol.">
        <title>Draft Genome Sequence of an Ammonia-Oxidizing Archaeon, "Candidatus Nitrosopumilus koreensis" AR1, from Marine Sediment.</title>
        <authorList>
            <person name="Park S.J."/>
            <person name="Kim J.G."/>
            <person name="Jung M.Y."/>
            <person name="Kim S.J."/>
            <person name="Cha I.T."/>
            <person name="Kwon K."/>
            <person name="Lee J.H."/>
            <person name="Rhee S.K."/>
        </authorList>
    </citation>
    <scope>NUCLEOTIDE SEQUENCE [LARGE SCALE GENOMIC DNA]</scope>
    <source>
        <strain evidence="4 5">AR1</strain>
    </source>
</reference>
<dbReference type="PROSITE" id="PS51371">
    <property type="entry name" value="CBS"/>
    <property type="match status" value="4"/>
</dbReference>
<sequence length="284" mass="31755">MDVKNSKLTKLLTKPITVGPNSTLVKVRDTLLKNKVKRVVVIDKKNPIAVITEKDIAKKIYELGNNPIKSVQAKSFKPKKLFTLTRENSVKECATMMKKHRISVVIILNEDKTLGGIITKTDLVKIFLTKGSESLKVSQIMKKNLVTAAPSDPILHVESLLLRYGISRIIIKRNQKPVGIITFRDFVPAKIPQWIAESADPKEVQEYKFKKGLTEGHVNQMSYLFPFHATDIMTTNPITINHDKEIKDAITLMIKHNVSGLPVVKNSKLVGIITKSDIVSVLAS</sequence>
<gene>
    <name evidence="4" type="ORF">NKOR_03470</name>
</gene>
<evidence type="ECO:0000259" key="3">
    <source>
        <dbReference type="PROSITE" id="PS51371"/>
    </source>
</evidence>
<dbReference type="PANTHER" id="PTHR43080">
    <property type="entry name" value="CBS DOMAIN-CONTAINING PROTEIN CBSX3, MITOCHONDRIAL"/>
    <property type="match status" value="1"/>
</dbReference>
<dbReference type="EMBL" id="CP003842">
    <property type="protein sequence ID" value="AFS80588.1"/>
    <property type="molecule type" value="Genomic_DNA"/>
</dbReference>
<evidence type="ECO:0000256" key="2">
    <source>
        <dbReference type="PROSITE-ProRule" id="PRU00703"/>
    </source>
</evidence>
<proteinExistence type="predicted"/>
<dbReference type="Proteomes" id="UP000006101">
    <property type="component" value="Chromosome"/>
</dbReference>
<dbReference type="SMART" id="SM00116">
    <property type="entry name" value="CBS"/>
    <property type="match status" value="4"/>
</dbReference>
<dbReference type="Gene3D" id="3.10.580.10">
    <property type="entry name" value="CBS-domain"/>
    <property type="match status" value="2"/>
</dbReference>